<organism evidence="1 2">
    <name type="scientific">Acinetobacter bouvetii</name>
    <dbReference type="NCBI Taxonomy" id="202951"/>
    <lineage>
        <taxon>Bacteria</taxon>
        <taxon>Pseudomonadati</taxon>
        <taxon>Pseudomonadota</taxon>
        <taxon>Gammaproteobacteria</taxon>
        <taxon>Moraxellales</taxon>
        <taxon>Moraxellaceae</taxon>
        <taxon>Acinetobacter</taxon>
    </lineage>
</organism>
<reference evidence="1 2" key="1">
    <citation type="submission" date="2019-02" db="EMBL/GenBank/DDBJ databases">
        <title>The Batch Genome Submission of Acinetobacter spp. strains.</title>
        <authorList>
            <person name="Qin J."/>
            <person name="Hu Y."/>
            <person name="Ye H."/>
            <person name="Wei L."/>
            <person name="Feng Y."/>
            <person name="Zong Z."/>
        </authorList>
    </citation>
    <scope>NUCLEOTIDE SEQUENCE [LARGE SCALE GENOMIC DNA]</scope>
    <source>
        <strain evidence="1 2">WCHABo060081</strain>
    </source>
</reference>
<dbReference type="AlphaFoldDB" id="A0A4Q7AQT8"/>
<dbReference type="EMBL" id="SGSU01000015">
    <property type="protein sequence ID" value="RZG65592.1"/>
    <property type="molecule type" value="Genomic_DNA"/>
</dbReference>
<evidence type="ECO:0000313" key="1">
    <source>
        <dbReference type="EMBL" id="RZG65592.1"/>
    </source>
</evidence>
<name>A0A4Q7AQT8_9GAMM</name>
<dbReference type="PROSITE" id="PS51257">
    <property type="entry name" value="PROKAR_LIPOPROTEIN"/>
    <property type="match status" value="1"/>
</dbReference>
<evidence type="ECO:0000313" key="2">
    <source>
        <dbReference type="Proteomes" id="UP000293483"/>
    </source>
</evidence>
<sequence>MKLQYAVLASALALGGCEKLGQQAMNAIPDPSAAQAQAAQAAYDDLRAQNFSQLMTRLEPELQARFSGNEKEMHKFARGLPKENYKTKKIVAKNIVKATNQPSKYTVTYEYAYDKNLVQYDVSFDKAGGSAKIRDLSVSVFGEKI</sequence>
<dbReference type="RefSeq" id="WP_130147015.1">
    <property type="nucleotide sequence ID" value="NZ_SGSU01000015.1"/>
</dbReference>
<proteinExistence type="predicted"/>
<dbReference type="Proteomes" id="UP000293483">
    <property type="component" value="Unassembled WGS sequence"/>
</dbReference>
<comment type="caution">
    <text evidence="1">The sequence shown here is derived from an EMBL/GenBank/DDBJ whole genome shotgun (WGS) entry which is preliminary data.</text>
</comment>
<dbReference type="Gene3D" id="3.10.450.590">
    <property type="match status" value="1"/>
</dbReference>
<accession>A0A4Q7AQT8</accession>
<gene>
    <name evidence="1" type="ORF">EXE25_13115</name>
</gene>
<protein>
    <submittedName>
        <fullName evidence="1">DUF5065 family protein</fullName>
    </submittedName>
</protein>